<protein>
    <recommendedName>
        <fullName evidence="5">Solute-binding protein family 5 domain-containing protein</fullName>
    </recommendedName>
</protein>
<name>A0ABP9THD3_9MICC</name>
<comment type="similarity">
    <text evidence="1">Belongs to the bacterial solute-binding protein 5 family.</text>
</comment>
<evidence type="ECO:0000259" key="5">
    <source>
        <dbReference type="Pfam" id="PF00496"/>
    </source>
</evidence>
<evidence type="ECO:0000256" key="2">
    <source>
        <dbReference type="ARBA" id="ARBA00022448"/>
    </source>
</evidence>
<dbReference type="InterPro" id="IPR006311">
    <property type="entry name" value="TAT_signal"/>
</dbReference>
<dbReference type="PROSITE" id="PS51257">
    <property type="entry name" value="PROKAR_LIPOPROTEIN"/>
    <property type="match status" value="1"/>
</dbReference>
<dbReference type="RefSeq" id="WP_210100539.1">
    <property type="nucleotide sequence ID" value="NZ_BAABLK010000004.1"/>
</dbReference>
<dbReference type="InterPro" id="IPR000914">
    <property type="entry name" value="SBP_5_dom"/>
</dbReference>
<dbReference type="Gene3D" id="3.40.190.10">
    <property type="entry name" value="Periplasmic binding protein-like II"/>
    <property type="match status" value="2"/>
</dbReference>
<dbReference type="Pfam" id="PF00496">
    <property type="entry name" value="SBP_bac_5"/>
    <property type="match status" value="1"/>
</dbReference>
<keyword evidence="3" id="KW-0732">Signal</keyword>
<feature type="domain" description="Solute-binding protein family 5" evidence="5">
    <location>
        <begin position="97"/>
        <end position="535"/>
    </location>
</feature>
<organism evidence="6 7">
    <name type="scientific">Paeniglutamicibacter antarcticus</name>
    <dbReference type="NCBI Taxonomy" id="494023"/>
    <lineage>
        <taxon>Bacteria</taxon>
        <taxon>Bacillati</taxon>
        <taxon>Actinomycetota</taxon>
        <taxon>Actinomycetes</taxon>
        <taxon>Micrococcales</taxon>
        <taxon>Micrococcaceae</taxon>
        <taxon>Paeniglutamicibacter</taxon>
    </lineage>
</organism>
<evidence type="ECO:0000256" key="4">
    <source>
        <dbReference type="SAM" id="MobiDB-lite"/>
    </source>
</evidence>
<evidence type="ECO:0000313" key="7">
    <source>
        <dbReference type="Proteomes" id="UP001501257"/>
    </source>
</evidence>
<dbReference type="InterPro" id="IPR039424">
    <property type="entry name" value="SBP_5"/>
</dbReference>
<evidence type="ECO:0000313" key="6">
    <source>
        <dbReference type="EMBL" id="GAA5225586.1"/>
    </source>
</evidence>
<keyword evidence="2" id="KW-0813">Transport</keyword>
<dbReference type="Gene3D" id="3.90.76.10">
    <property type="entry name" value="Dipeptide-binding Protein, Domain 1"/>
    <property type="match status" value="1"/>
</dbReference>
<feature type="region of interest" description="Disordered" evidence="4">
    <location>
        <begin position="162"/>
        <end position="188"/>
    </location>
</feature>
<dbReference type="Gene3D" id="3.10.105.10">
    <property type="entry name" value="Dipeptide-binding Protein, Domain 3"/>
    <property type="match status" value="1"/>
</dbReference>
<dbReference type="SUPFAM" id="SSF53850">
    <property type="entry name" value="Periplasmic binding protein-like II"/>
    <property type="match status" value="1"/>
</dbReference>
<gene>
    <name evidence="6" type="ORF">GCM10025778_01160</name>
</gene>
<sequence>MPSKQHSEARHGASRRVFLAGGLGLGALALSGCIPKDVPPAPGPTGSAEPAIRPFHFGTAATPATLDPAISGDNETFRVTRQLYEGLVGVDRETGAPIPLLATDWIASPDRLQYTFILRRGVKFHDGTDFDADAVVTNFEHWATLPAAERENSDQGFTQVFRPNERLPQLPKTLPSPKPTKDASGNEVVEPQAEAHHTAQLEILAALHDQLKAHPFVGAGSGGSASYFGSIKAADTHTVVLTLRKPITGLIEALTLPGMAIASPTALATAPEVGGRVSVLSTHPVGTGPFQFLTWKDDAITLRSFPEYWGAATLEANPTAPTLVTFHENRTPAARLGALTHGKVDGFDMVTVTGLRELVRDGKLVVQRDPYSVTYLGMNRKDEWLAKDEFRRAVAHCIDRQKIIEQFFISGTKEARGFLPASLGVKSSDTYFGPDAARAAELLESCGYDGTPIPFLYPLNISRAYLPLPELIYAEISRQLAVAGIKVAPMPIDWTDGYVAKVRSGEVPGLHLLGFNGGYRDPDDFMGALFTSNGKQFDYDSPILSAQVLLARSMPAGQDRVTAYEELSNTLATDLPALPLAFPISALAFNDTVKYYPSSPVLDEVFSDVKLAT</sequence>
<keyword evidence="7" id="KW-1185">Reference proteome</keyword>
<dbReference type="EMBL" id="BAABLK010000004">
    <property type="protein sequence ID" value="GAA5225586.1"/>
    <property type="molecule type" value="Genomic_DNA"/>
</dbReference>
<evidence type="ECO:0000256" key="1">
    <source>
        <dbReference type="ARBA" id="ARBA00005695"/>
    </source>
</evidence>
<reference evidence="7" key="1">
    <citation type="journal article" date="2019" name="Int. J. Syst. Evol. Microbiol.">
        <title>The Global Catalogue of Microorganisms (GCM) 10K type strain sequencing project: providing services to taxonomists for standard genome sequencing and annotation.</title>
        <authorList>
            <consortium name="The Broad Institute Genomics Platform"/>
            <consortium name="The Broad Institute Genome Sequencing Center for Infectious Disease"/>
            <person name="Wu L."/>
            <person name="Ma J."/>
        </authorList>
    </citation>
    <scope>NUCLEOTIDE SEQUENCE [LARGE SCALE GENOMIC DNA]</scope>
    <source>
        <strain evidence="7">JCM 18952</strain>
    </source>
</reference>
<evidence type="ECO:0000256" key="3">
    <source>
        <dbReference type="ARBA" id="ARBA00022729"/>
    </source>
</evidence>
<accession>A0ABP9THD3</accession>
<dbReference type="PANTHER" id="PTHR30290">
    <property type="entry name" value="PERIPLASMIC BINDING COMPONENT OF ABC TRANSPORTER"/>
    <property type="match status" value="1"/>
</dbReference>
<dbReference type="PROSITE" id="PS51318">
    <property type="entry name" value="TAT"/>
    <property type="match status" value="1"/>
</dbReference>
<dbReference type="PIRSF" id="PIRSF002741">
    <property type="entry name" value="MppA"/>
    <property type="match status" value="1"/>
</dbReference>
<dbReference type="Proteomes" id="UP001501257">
    <property type="component" value="Unassembled WGS sequence"/>
</dbReference>
<proteinExistence type="inferred from homology"/>
<dbReference type="PANTHER" id="PTHR30290:SF9">
    <property type="entry name" value="OLIGOPEPTIDE-BINDING PROTEIN APPA"/>
    <property type="match status" value="1"/>
</dbReference>
<comment type="caution">
    <text evidence="6">The sequence shown here is derived from an EMBL/GenBank/DDBJ whole genome shotgun (WGS) entry which is preliminary data.</text>
</comment>
<dbReference type="InterPro" id="IPR030678">
    <property type="entry name" value="Peptide/Ni-bd"/>
</dbReference>